<keyword evidence="10 12" id="KW-0460">Magnesium</keyword>
<keyword evidence="8 12" id="KW-0547">Nucleotide-binding</keyword>
<evidence type="ECO:0000256" key="12">
    <source>
        <dbReference type="PIRNR" id="PIRNR001558"/>
    </source>
</evidence>
<feature type="binding site" evidence="13">
    <location>
        <position position="280"/>
    </location>
    <ligand>
        <name>ATP</name>
        <dbReference type="ChEBI" id="CHEBI:30616"/>
    </ligand>
</feature>
<dbReference type="Gene3D" id="1.10.1080.10">
    <property type="entry name" value="Glutathione Synthetase, Chain A, domain 3"/>
    <property type="match status" value="1"/>
</dbReference>
<organism evidence="16 17">
    <name type="scientific">Heterodera schachtii</name>
    <name type="common">Sugarbeet cyst nematode worm</name>
    <name type="synonym">Tylenchus schachtii</name>
    <dbReference type="NCBI Taxonomy" id="97005"/>
    <lineage>
        <taxon>Eukaryota</taxon>
        <taxon>Metazoa</taxon>
        <taxon>Ecdysozoa</taxon>
        <taxon>Nematoda</taxon>
        <taxon>Chromadorea</taxon>
        <taxon>Rhabditida</taxon>
        <taxon>Tylenchina</taxon>
        <taxon>Tylenchomorpha</taxon>
        <taxon>Tylenchoidea</taxon>
        <taxon>Heteroderidae</taxon>
        <taxon>Heteroderinae</taxon>
        <taxon>Heterodera</taxon>
    </lineage>
</organism>
<feature type="binding site" evidence="14">
    <location>
        <position position="118"/>
    </location>
    <ligand>
        <name>Mg(2+)</name>
        <dbReference type="ChEBI" id="CHEBI:18420"/>
    </ligand>
</feature>
<dbReference type="InterPro" id="IPR004887">
    <property type="entry name" value="GSH_synth_subst-bd"/>
</dbReference>
<keyword evidence="9 12" id="KW-0067">ATP-binding</keyword>
<dbReference type="InterPro" id="IPR016185">
    <property type="entry name" value="PreATP-grasp_dom_sf"/>
</dbReference>
<feature type="binding site" evidence="13">
    <location>
        <position position="431"/>
    </location>
    <ligand>
        <name>substrate</name>
    </ligand>
</feature>
<evidence type="ECO:0000313" key="16">
    <source>
        <dbReference type="EMBL" id="KAL3074429.1"/>
    </source>
</evidence>
<comment type="similarity">
    <text evidence="2 12">Belongs to the eukaryotic GSH synthase family.</text>
</comment>
<dbReference type="GO" id="GO:0004363">
    <property type="term" value="F:glutathione synthase activity"/>
    <property type="evidence" value="ECO:0007669"/>
    <property type="project" value="UniProtKB-UniRule"/>
</dbReference>
<dbReference type="Pfam" id="PF03917">
    <property type="entry name" value="GSH_synth_ATP"/>
    <property type="match status" value="1"/>
</dbReference>
<dbReference type="InterPro" id="IPR014709">
    <property type="entry name" value="Glutathione_synthase_C_euk"/>
</dbReference>
<feature type="binding site" evidence="13">
    <location>
        <begin position="342"/>
        <end position="351"/>
    </location>
    <ligand>
        <name>ATP</name>
        <dbReference type="ChEBI" id="CHEBI:30616"/>
    </ligand>
</feature>
<comment type="cofactor">
    <cofactor evidence="12 14">
        <name>Mg(2+)</name>
        <dbReference type="ChEBI" id="CHEBI:18420"/>
    </cofactor>
    <text evidence="12 14">Binds 1 Mg(2+) ion per subunit.</text>
</comment>
<keyword evidence="6 12" id="KW-0317">Glutathione biosynthesis</keyword>
<evidence type="ECO:0000256" key="6">
    <source>
        <dbReference type="ARBA" id="ARBA00022684"/>
    </source>
</evidence>
<evidence type="ECO:0000256" key="13">
    <source>
        <dbReference type="PIRSR" id="PIRSR001558-1"/>
    </source>
</evidence>
<sequence length="455" mass="50774">MILSYKLTHNHIAQFAPVSLLPSPFPREAFEKAIAVQEAMQLLYFRVGCDFDFLFEAYKDVVKTDKQIKQMVDILREVQKQGIKQPQTLLIMRSDYMLNKVGSNTENGTDHYEIKQIEANTGAIGGLGNDRRTSELHQRLLKRIGMDPTNAPQNEGDAHLINSLFMAWKAFDNSDALLVILSHVKFSYKYELRKIEDELDRLSEGQLRVAYVSLNDGYYDFKLAADSSLLLNGKVVGVVYSLISALGYKANEEAMEARKMIELSTAIKAPSLAIAISSSKKIQQLLASPGGVERFFPDPAEADKVKAIREIFTGLWGLEGHDEETERIIADAIENPSNYVLKPNGECGGNNYYDDQLVEKLRTMSNNQEERAAHILMQKLHPMITKNYFLRPTILPRLGVVVSELGVYGTLMGNMPDRTVSYNAQSGHLLRTKLAGANEGGISVGTAVGDSPYLF</sequence>
<evidence type="ECO:0000256" key="1">
    <source>
        <dbReference type="ARBA" id="ARBA00004965"/>
    </source>
</evidence>
<dbReference type="SUPFAM" id="SSF52440">
    <property type="entry name" value="PreATP-grasp domain"/>
    <property type="match status" value="1"/>
</dbReference>
<dbReference type="Proteomes" id="UP001620645">
    <property type="component" value="Unassembled WGS sequence"/>
</dbReference>
<evidence type="ECO:0000256" key="7">
    <source>
        <dbReference type="ARBA" id="ARBA00022723"/>
    </source>
</evidence>
<comment type="catalytic activity">
    <reaction evidence="11">
        <text>gamma-L-glutamyl-L-cysteine + glycine + ATP = glutathione + ADP + phosphate + H(+)</text>
        <dbReference type="Rhea" id="RHEA:13557"/>
        <dbReference type="ChEBI" id="CHEBI:15378"/>
        <dbReference type="ChEBI" id="CHEBI:30616"/>
        <dbReference type="ChEBI" id="CHEBI:43474"/>
        <dbReference type="ChEBI" id="CHEBI:57305"/>
        <dbReference type="ChEBI" id="CHEBI:57925"/>
        <dbReference type="ChEBI" id="CHEBI:58173"/>
        <dbReference type="ChEBI" id="CHEBI:456216"/>
        <dbReference type="EC" id="6.3.2.3"/>
    </reaction>
    <physiologicalReaction direction="left-to-right" evidence="11">
        <dbReference type="Rhea" id="RHEA:13558"/>
    </physiologicalReaction>
</comment>
<dbReference type="Pfam" id="PF03199">
    <property type="entry name" value="GSH_synthase"/>
    <property type="match status" value="1"/>
</dbReference>
<evidence type="ECO:0000256" key="5">
    <source>
        <dbReference type="ARBA" id="ARBA00022598"/>
    </source>
</evidence>
<dbReference type="GO" id="GO:0000287">
    <property type="term" value="F:magnesium ion binding"/>
    <property type="evidence" value="ECO:0007669"/>
    <property type="project" value="UniProtKB-UniRule"/>
</dbReference>
<comment type="caution">
    <text evidence="16">The sequence shown here is derived from an EMBL/GenBank/DDBJ whole genome shotgun (WGS) entry which is preliminary data.</text>
</comment>
<dbReference type="GO" id="GO:0005524">
    <property type="term" value="F:ATP binding"/>
    <property type="evidence" value="ECO:0007669"/>
    <property type="project" value="UniProtKB-UniRule"/>
</dbReference>
<feature type="binding site" evidence="13">
    <location>
        <position position="353"/>
    </location>
    <ligand>
        <name>ATP</name>
        <dbReference type="ChEBI" id="CHEBI:30616"/>
    </ligand>
</feature>
<keyword evidence="7 12" id="KW-0479">Metal-binding</keyword>
<name>A0ABD2I1N8_HETSC</name>
<feature type="binding site" evidence="13">
    <location>
        <position position="93"/>
    </location>
    <ligand>
        <name>substrate</name>
    </ligand>
</feature>
<dbReference type="Gene3D" id="3.30.1490.80">
    <property type="match status" value="1"/>
</dbReference>
<dbReference type="Gene3D" id="3.30.1490.50">
    <property type="match status" value="1"/>
</dbReference>
<evidence type="ECO:0000256" key="4">
    <source>
        <dbReference type="ARBA" id="ARBA00020821"/>
    </source>
</evidence>
<dbReference type="InterPro" id="IPR005615">
    <property type="entry name" value="Glutathione_synthase"/>
</dbReference>
<evidence type="ECO:0000256" key="11">
    <source>
        <dbReference type="ARBA" id="ARBA00048871"/>
    </source>
</evidence>
<dbReference type="AlphaFoldDB" id="A0ABD2I1N8"/>
<feature type="binding site" evidence="13">
    <location>
        <position position="404"/>
    </location>
    <ligand>
        <name>ATP</name>
        <dbReference type="ChEBI" id="CHEBI:30616"/>
    </ligand>
</feature>
<dbReference type="InterPro" id="IPR014049">
    <property type="entry name" value="Glutathione_synthase_N_euk"/>
</dbReference>
<dbReference type="GO" id="GO:0043295">
    <property type="term" value="F:glutathione binding"/>
    <property type="evidence" value="ECO:0007669"/>
    <property type="project" value="UniProtKB-UniRule"/>
</dbReference>
<evidence type="ECO:0000256" key="8">
    <source>
        <dbReference type="ARBA" id="ARBA00022741"/>
    </source>
</evidence>
<proteinExistence type="inferred from homology"/>
<evidence type="ECO:0000256" key="9">
    <source>
        <dbReference type="ARBA" id="ARBA00022840"/>
    </source>
</evidence>
<evidence type="ECO:0000313" key="17">
    <source>
        <dbReference type="Proteomes" id="UP001620645"/>
    </source>
</evidence>
<dbReference type="PANTHER" id="PTHR11130">
    <property type="entry name" value="GLUTATHIONE SYNTHETASE"/>
    <property type="match status" value="1"/>
</dbReference>
<dbReference type="PANTHER" id="PTHR11130:SF0">
    <property type="entry name" value="GLUTATHIONE SYNTHETASE"/>
    <property type="match status" value="1"/>
</dbReference>
<evidence type="ECO:0000256" key="10">
    <source>
        <dbReference type="ARBA" id="ARBA00022842"/>
    </source>
</evidence>
<dbReference type="Gene3D" id="3.40.50.1760">
    <property type="entry name" value="Glutathione synthase, substrate-binding domain superfamily, eukaryotic"/>
    <property type="match status" value="1"/>
</dbReference>
<comment type="pathway">
    <text evidence="1 12">Sulfur metabolism; glutathione biosynthesis; glutathione from L-cysteine and L-glutamate: step 2/2.</text>
</comment>
<dbReference type="EC" id="6.3.2.3" evidence="3 12"/>
<dbReference type="InterPro" id="IPR037013">
    <property type="entry name" value="GSH-S_sub-bd_sf"/>
</dbReference>
<evidence type="ECO:0000256" key="2">
    <source>
        <dbReference type="ARBA" id="ARBA00010385"/>
    </source>
</evidence>
<feature type="binding site" evidence="13">
    <location>
        <position position="118"/>
    </location>
    <ligand>
        <name>ATP</name>
        <dbReference type="ChEBI" id="CHEBI:30616"/>
    </ligand>
</feature>
<dbReference type="Gene3D" id="3.30.470.20">
    <property type="entry name" value="ATP-grasp fold, B domain"/>
    <property type="match status" value="1"/>
</dbReference>
<evidence type="ECO:0000259" key="15">
    <source>
        <dbReference type="Pfam" id="PF03199"/>
    </source>
</evidence>
<accession>A0ABD2I1N8</accession>
<feature type="binding site" evidence="13">
    <location>
        <position position="433"/>
    </location>
    <ligand>
        <name>ATP</name>
        <dbReference type="ChEBI" id="CHEBI:30616"/>
    </ligand>
</feature>
<protein>
    <recommendedName>
        <fullName evidence="4 12">Glutathione synthetase</fullName>
        <shortName evidence="12">GSH-S</shortName>
        <ecNumber evidence="3 12">6.3.2.3</ecNumber>
    </recommendedName>
</protein>
<dbReference type="PIRSF" id="PIRSF001558">
    <property type="entry name" value="GSHase"/>
    <property type="match status" value="1"/>
</dbReference>
<dbReference type="SUPFAM" id="SSF56059">
    <property type="entry name" value="Glutathione synthetase ATP-binding domain-like"/>
    <property type="match status" value="1"/>
</dbReference>
<keyword evidence="5 12" id="KW-0436">Ligase</keyword>
<feature type="binding site" evidence="13">
    <location>
        <position position="439"/>
    </location>
    <ligand>
        <name>ATP</name>
        <dbReference type="ChEBI" id="CHEBI:30616"/>
    </ligand>
</feature>
<dbReference type="InterPro" id="IPR014042">
    <property type="entry name" value="Glutathione_synthase_a-hlx"/>
</dbReference>
<evidence type="ECO:0000256" key="3">
    <source>
        <dbReference type="ARBA" id="ARBA00012214"/>
    </source>
</evidence>
<evidence type="ECO:0000256" key="14">
    <source>
        <dbReference type="PIRSR" id="PIRSR001558-2"/>
    </source>
</evidence>
<feature type="binding site" evidence="14">
    <location>
        <position position="346"/>
    </location>
    <ligand>
        <name>Mg(2+)</name>
        <dbReference type="ChEBI" id="CHEBI:18420"/>
    </ligand>
</feature>
<keyword evidence="17" id="KW-1185">Reference proteome</keyword>
<dbReference type="EMBL" id="JBICCN010000357">
    <property type="protein sequence ID" value="KAL3074429.1"/>
    <property type="molecule type" value="Genomic_DNA"/>
</dbReference>
<feature type="binding site" evidence="14">
    <location>
        <position position="120"/>
    </location>
    <ligand>
        <name>Mg(2+)</name>
        <dbReference type="ChEBI" id="CHEBI:18420"/>
    </ligand>
</feature>
<gene>
    <name evidence="16" type="ORF">niasHS_015259</name>
</gene>
<feature type="domain" description="Glutathione synthase substrate-binding" evidence="15">
    <location>
        <begin position="193"/>
        <end position="274"/>
    </location>
</feature>
<reference evidence="16 17" key="1">
    <citation type="submission" date="2024-10" db="EMBL/GenBank/DDBJ databases">
        <authorList>
            <person name="Kim D."/>
        </authorList>
    </citation>
    <scope>NUCLEOTIDE SEQUENCE [LARGE SCALE GENOMIC DNA]</scope>
    <source>
        <strain evidence="16">Taebaek</strain>
    </source>
</reference>